<dbReference type="Proteomes" id="UP000644147">
    <property type="component" value="Unassembled WGS sequence"/>
</dbReference>
<evidence type="ECO:0000313" key="2">
    <source>
        <dbReference type="EMBL" id="MBK0403055.1"/>
    </source>
</evidence>
<reference evidence="2 3" key="1">
    <citation type="submission" date="2020-12" db="EMBL/GenBank/DDBJ databases">
        <title>Bacterial novel species Adhaeribacter sp. BT258 isolated from soil.</title>
        <authorList>
            <person name="Jung H.-Y."/>
        </authorList>
    </citation>
    <scope>NUCLEOTIDE SEQUENCE [LARGE SCALE GENOMIC DNA]</scope>
    <source>
        <strain evidence="2 3">BT258</strain>
    </source>
</reference>
<organism evidence="2 3">
    <name type="scientific">Adhaeribacter terrigena</name>
    <dbReference type="NCBI Taxonomy" id="2793070"/>
    <lineage>
        <taxon>Bacteria</taxon>
        <taxon>Pseudomonadati</taxon>
        <taxon>Bacteroidota</taxon>
        <taxon>Cytophagia</taxon>
        <taxon>Cytophagales</taxon>
        <taxon>Hymenobacteraceae</taxon>
        <taxon>Adhaeribacter</taxon>
    </lineage>
</organism>
<dbReference type="GO" id="GO:0051213">
    <property type="term" value="F:dioxygenase activity"/>
    <property type="evidence" value="ECO:0007669"/>
    <property type="project" value="UniProtKB-KW"/>
</dbReference>
<sequence length="201" mass="23400">MQLGFFHTEEPKVNLPAINGLEYMPKFISKPEHESLLKKIDSEPWLLDLKRRVQHYGYKYDYQKRSIDPSMKVGELPEWALDIGSRMYNYGILSFMPDQVIVNEYEPCQGIAQHIDCEPCFENTIVSLSLGSSCLMDFYPKNDLKQKESLHLEPQSLLVLRGEARYNWLHGIAGRKSDLINGIKHSRKRRVSLTFRKVILI</sequence>
<comment type="caution">
    <text evidence="2">The sequence shown here is derived from an EMBL/GenBank/DDBJ whole genome shotgun (WGS) entry which is preliminary data.</text>
</comment>
<dbReference type="PANTHER" id="PTHR12463:SF1">
    <property type="entry name" value="2-OXOGLUTARATE AND FE-DEPENDENT OXYGENASE FAMILY PROTEIN"/>
    <property type="match status" value="1"/>
</dbReference>
<dbReference type="RefSeq" id="WP_200505796.1">
    <property type="nucleotide sequence ID" value="NZ_JAEHFX010000003.1"/>
</dbReference>
<gene>
    <name evidence="2" type="ORF">I5M27_08655</name>
</gene>
<protein>
    <submittedName>
        <fullName evidence="2">Alpha-ketoglutarate-dependent dioxygenase AlkB</fullName>
    </submittedName>
</protein>
<dbReference type="PROSITE" id="PS51471">
    <property type="entry name" value="FE2OG_OXY"/>
    <property type="match status" value="1"/>
</dbReference>
<dbReference type="PANTHER" id="PTHR12463">
    <property type="entry name" value="OXYGENASE-RELATED"/>
    <property type="match status" value="1"/>
</dbReference>
<dbReference type="Pfam" id="PF13532">
    <property type="entry name" value="2OG-FeII_Oxy_2"/>
    <property type="match status" value="1"/>
</dbReference>
<dbReference type="Gene3D" id="2.60.120.590">
    <property type="entry name" value="Alpha-ketoglutarate-dependent dioxygenase AlkB-like"/>
    <property type="match status" value="1"/>
</dbReference>
<keyword evidence="2" id="KW-0560">Oxidoreductase</keyword>
<keyword evidence="2" id="KW-0223">Dioxygenase</keyword>
<evidence type="ECO:0000313" key="3">
    <source>
        <dbReference type="Proteomes" id="UP000644147"/>
    </source>
</evidence>
<dbReference type="EMBL" id="JAEHFX010000003">
    <property type="protein sequence ID" value="MBK0403055.1"/>
    <property type="molecule type" value="Genomic_DNA"/>
</dbReference>
<dbReference type="InterPro" id="IPR005123">
    <property type="entry name" value="Oxoglu/Fe-dep_dioxygenase_dom"/>
</dbReference>
<evidence type="ECO:0000259" key="1">
    <source>
        <dbReference type="PROSITE" id="PS51471"/>
    </source>
</evidence>
<dbReference type="InterPro" id="IPR027450">
    <property type="entry name" value="AlkB-like"/>
</dbReference>
<dbReference type="InterPro" id="IPR037151">
    <property type="entry name" value="AlkB-like_sf"/>
</dbReference>
<proteinExistence type="predicted"/>
<accession>A0ABS1C3C4</accession>
<keyword evidence="3" id="KW-1185">Reference proteome</keyword>
<feature type="domain" description="Fe2OG dioxygenase" evidence="1">
    <location>
        <begin position="96"/>
        <end position="199"/>
    </location>
</feature>
<dbReference type="InterPro" id="IPR032857">
    <property type="entry name" value="ALKBH4"/>
</dbReference>
<name>A0ABS1C3C4_9BACT</name>
<dbReference type="SUPFAM" id="SSF51197">
    <property type="entry name" value="Clavaminate synthase-like"/>
    <property type="match status" value="1"/>
</dbReference>